<reference evidence="2 3" key="1">
    <citation type="submission" date="2016-05" db="EMBL/GenBank/DDBJ databases">
        <title>Paenibacillus sp. 1ZS3-15 nov., isolated from the rhizosphere soil.</title>
        <authorList>
            <person name="Zhang X.X."/>
            <person name="Zhang J."/>
        </authorList>
    </citation>
    <scope>NUCLEOTIDE SEQUENCE [LARGE SCALE GENOMIC DNA]</scope>
    <source>
        <strain evidence="2 3">1ZS3-15</strain>
    </source>
</reference>
<evidence type="ECO:0000313" key="2">
    <source>
        <dbReference type="EMBL" id="OAS19296.1"/>
    </source>
</evidence>
<feature type="transmembrane region" description="Helical" evidence="1">
    <location>
        <begin position="66"/>
        <end position="83"/>
    </location>
</feature>
<dbReference type="RefSeq" id="WP_068663694.1">
    <property type="nucleotide sequence ID" value="NZ_LYPB01000058.1"/>
</dbReference>
<keyword evidence="3" id="KW-1185">Reference proteome</keyword>
<evidence type="ECO:0000256" key="1">
    <source>
        <dbReference type="SAM" id="Phobius"/>
    </source>
</evidence>
<dbReference type="AlphaFoldDB" id="A0A198AE14"/>
<dbReference type="STRING" id="1850517.A8708_26675"/>
<evidence type="ECO:0000313" key="3">
    <source>
        <dbReference type="Proteomes" id="UP000078454"/>
    </source>
</evidence>
<protein>
    <submittedName>
        <fullName evidence="2">Uncharacterized protein</fullName>
    </submittedName>
</protein>
<keyword evidence="1" id="KW-0812">Transmembrane</keyword>
<name>A0A198AE14_9BACL</name>
<feature type="transmembrane region" description="Helical" evidence="1">
    <location>
        <begin position="6"/>
        <end position="27"/>
    </location>
</feature>
<gene>
    <name evidence="2" type="ORF">A8708_26675</name>
</gene>
<keyword evidence="1" id="KW-0472">Membrane</keyword>
<keyword evidence="1" id="KW-1133">Transmembrane helix</keyword>
<dbReference type="EMBL" id="LYPB01000058">
    <property type="protein sequence ID" value="OAS19296.1"/>
    <property type="molecule type" value="Genomic_DNA"/>
</dbReference>
<organism evidence="2 3">
    <name type="scientific">Paenibacillus oryzisoli</name>
    <dbReference type="NCBI Taxonomy" id="1850517"/>
    <lineage>
        <taxon>Bacteria</taxon>
        <taxon>Bacillati</taxon>
        <taxon>Bacillota</taxon>
        <taxon>Bacilli</taxon>
        <taxon>Bacillales</taxon>
        <taxon>Paenibacillaceae</taxon>
        <taxon>Paenibacillus</taxon>
    </lineage>
</organism>
<sequence>MFTVAFSVTILFILVISVVVGIGILIVSKKTKKPINVQLWLGGIIGIGISIYLCFMHFYRDNSLQFALYPLVVSAILFSRLLINKKKNNN</sequence>
<dbReference type="Proteomes" id="UP000078454">
    <property type="component" value="Unassembled WGS sequence"/>
</dbReference>
<accession>A0A198AE14</accession>
<proteinExistence type="predicted"/>
<comment type="caution">
    <text evidence="2">The sequence shown here is derived from an EMBL/GenBank/DDBJ whole genome shotgun (WGS) entry which is preliminary data.</text>
</comment>
<feature type="transmembrane region" description="Helical" evidence="1">
    <location>
        <begin position="39"/>
        <end position="60"/>
    </location>
</feature>